<gene>
    <name evidence="1" type="ORF">KME65_02565</name>
</gene>
<dbReference type="Proteomes" id="UP000770889">
    <property type="component" value="Unassembled WGS sequence"/>
</dbReference>
<dbReference type="AlphaFoldDB" id="A0A944MAH9"/>
<dbReference type="Pfam" id="PF06245">
    <property type="entry name" value="DUF1015"/>
    <property type="match status" value="1"/>
</dbReference>
<evidence type="ECO:0000313" key="2">
    <source>
        <dbReference type="Proteomes" id="UP000770889"/>
    </source>
</evidence>
<reference evidence="1 2" key="1">
    <citation type="submission" date="2021-05" db="EMBL/GenBank/DDBJ databases">
        <title>Genetic and Functional Diversity in Clade A Lucinid endosymbionts from the Bahamas.</title>
        <authorList>
            <person name="Giani N.M."/>
            <person name="Engel A.S."/>
            <person name="Campbell B.J."/>
        </authorList>
    </citation>
    <scope>NUCLEOTIDE SEQUENCE [LARGE SCALE GENOMIC DNA]</scope>
    <source>
        <strain evidence="1">LUC16012Gg_MoonRockCtena</strain>
    </source>
</reference>
<dbReference type="PIRSF" id="PIRSF033563">
    <property type="entry name" value="UCP033563"/>
    <property type="match status" value="1"/>
</dbReference>
<dbReference type="EMBL" id="JAHHGM010000002">
    <property type="protein sequence ID" value="MBT2987822.1"/>
    <property type="molecule type" value="Genomic_DNA"/>
</dbReference>
<organism evidence="1 2">
    <name type="scientific">Candidatus Thiodiazotropha taylori</name>
    <dbReference type="NCBI Taxonomy" id="2792791"/>
    <lineage>
        <taxon>Bacteria</taxon>
        <taxon>Pseudomonadati</taxon>
        <taxon>Pseudomonadota</taxon>
        <taxon>Gammaproteobacteria</taxon>
        <taxon>Chromatiales</taxon>
        <taxon>Sedimenticolaceae</taxon>
        <taxon>Candidatus Thiodiazotropha</taxon>
    </lineage>
</organism>
<dbReference type="PANTHER" id="PTHR36454:SF1">
    <property type="entry name" value="DUF1015 DOMAIN-CONTAINING PROTEIN"/>
    <property type="match status" value="1"/>
</dbReference>
<protein>
    <submittedName>
        <fullName evidence="1">DUF1015 family protein</fullName>
    </submittedName>
</protein>
<name>A0A944MAH9_9GAMM</name>
<accession>A0A944MAH9</accession>
<proteinExistence type="predicted"/>
<evidence type="ECO:0000313" key="1">
    <source>
        <dbReference type="EMBL" id="MBT2987822.1"/>
    </source>
</evidence>
<dbReference type="PANTHER" id="PTHR36454">
    <property type="entry name" value="LMO2823 PROTEIN"/>
    <property type="match status" value="1"/>
</dbReference>
<dbReference type="InterPro" id="IPR008323">
    <property type="entry name" value="UCP033563"/>
</dbReference>
<sequence length="413" mass="46163">MPLIRAFPGLRPADGRAVDVAAPPYDVMNEAEAREMAHDRPWSFLHISRPEIDLPQGTDPYAPEVYAKAAENLQRMEREGVLIRDRKPCFYVYRLTMGGHRQTGLVAAASVEAYDSDRIKKHEFTRPAKEDDRVRQIDALNAQTGPVFLVYPSAPKVDALLSEISQQPAEMDITAADGVRHEVWPLDDEKKVDLLTREFDRMHALYVADGHHRSAAGSRVAAARRAANPNHTGDEAYNYFLSVIFPHSQMQILDYNRVIKDLHGLDKADFLNRVEAVFQVTPSEQPVKPDHSAEFGMYLDGQWYRLQLDSSRIPADDPVARLDVSLLADNLIEPILGISDPRRDTRIDFVGGIRGLSGLEQRVDSGEMAVAFSLFPTSMVQLMAVADAGEVMPPKSTWFEPKLADGLVSHLLD</sequence>
<comment type="caution">
    <text evidence="1">The sequence shown here is derived from an EMBL/GenBank/DDBJ whole genome shotgun (WGS) entry which is preliminary data.</text>
</comment>